<gene>
    <name evidence="1" type="ORF">NBR_LOCUS681</name>
</gene>
<reference evidence="1 2" key="2">
    <citation type="submission" date="2018-11" db="EMBL/GenBank/DDBJ databases">
        <authorList>
            <consortium name="Pathogen Informatics"/>
        </authorList>
    </citation>
    <scope>NUCLEOTIDE SEQUENCE [LARGE SCALE GENOMIC DNA]</scope>
</reference>
<accession>A0A0N4XDS8</accession>
<dbReference type="WBParaSite" id="NBR_0000068001-mRNA-1">
    <property type="protein sequence ID" value="NBR_0000068001-mRNA-1"/>
    <property type="gene ID" value="NBR_0000068001"/>
</dbReference>
<dbReference type="Proteomes" id="UP000271162">
    <property type="component" value="Unassembled WGS sequence"/>
</dbReference>
<name>A0A0N4XDS8_NIPBR</name>
<keyword evidence="2" id="KW-1185">Reference proteome</keyword>
<proteinExistence type="predicted"/>
<sequence length="82" mass="9346">MVAASHYCGRYSCRSMVRVQIDAGDVQIRIRREWSAMREYFVLGLDVSIPKSLLEQHEGHLSPQSSFPTQLCPVFGVVRSDF</sequence>
<reference evidence="3" key="1">
    <citation type="submission" date="2017-02" db="UniProtKB">
        <authorList>
            <consortium name="WormBaseParasite"/>
        </authorList>
    </citation>
    <scope>IDENTIFICATION</scope>
</reference>
<protein>
    <submittedName>
        <fullName evidence="1 3">Uncharacterized protein</fullName>
    </submittedName>
</protein>
<dbReference type="AlphaFoldDB" id="A0A0N4XDS8"/>
<dbReference type="EMBL" id="UYSL01000351">
    <property type="protein sequence ID" value="VDL63557.1"/>
    <property type="molecule type" value="Genomic_DNA"/>
</dbReference>
<evidence type="ECO:0000313" key="1">
    <source>
        <dbReference type="EMBL" id="VDL63557.1"/>
    </source>
</evidence>
<evidence type="ECO:0000313" key="2">
    <source>
        <dbReference type="Proteomes" id="UP000271162"/>
    </source>
</evidence>
<evidence type="ECO:0000313" key="3">
    <source>
        <dbReference type="WBParaSite" id="NBR_0000068001-mRNA-1"/>
    </source>
</evidence>
<organism evidence="3">
    <name type="scientific">Nippostrongylus brasiliensis</name>
    <name type="common">Rat hookworm</name>
    <dbReference type="NCBI Taxonomy" id="27835"/>
    <lineage>
        <taxon>Eukaryota</taxon>
        <taxon>Metazoa</taxon>
        <taxon>Ecdysozoa</taxon>
        <taxon>Nematoda</taxon>
        <taxon>Chromadorea</taxon>
        <taxon>Rhabditida</taxon>
        <taxon>Rhabditina</taxon>
        <taxon>Rhabditomorpha</taxon>
        <taxon>Strongyloidea</taxon>
        <taxon>Heligmosomidae</taxon>
        <taxon>Nippostrongylus</taxon>
    </lineage>
</organism>